<dbReference type="InterPro" id="IPR036513">
    <property type="entry name" value="STAS_dom_sf"/>
</dbReference>
<dbReference type="InterPro" id="IPR021866">
    <property type="entry name" value="SpoIIAA-like"/>
</dbReference>
<evidence type="ECO:0000313" key="2">
    <source>
        <dbReference type="Proteomes" id="UP000471640"/>
    </source>
</evidence>
<dbReference type="Gene3D" id="3.40.50.10600">
    <property type="entry name" value="SpoIIaa-like domains"/>
    <property type="match status" value="1"/>
</dbReference>
<proteinExistence type="predicted"/>
<dbReference type="SUPFAM" id="SSF52091">
    <property type="entry name" value="SpoIIaa-like"/>
    <property type="match status" value="1"/>
</dbReference>
<dbReference type="InterPro" id="IPR038396">
    <property type="entry name" value="SpoIIAA-like_sf"/>
</dbReference>
<comment type="caution">
    <text evidence="1">The sequence shown here is derived from an EMBL/GenBank/DDBJ whole genome shotgun (WGS) entry which is preliminary data.</text>
</comment>
<dbReference type="RefSeq" id="WP_164656433.1">
    <property type="nucleotide sequence ID" value="NZ_JAAIJR010000158.1"/>
</dbReference>
<dbReference type="EMBL" id="JAAIJR010000158">
    <property type="protein sequence ID" value="NEX23115.1"/>
    <property type="molecule type" value="Genomic_DNA"/>
</dbReference>
<keyword evidence="2" id="KW-1185">Reference proteome</keyword>
<reference evidence="2" key="1">
    <citation type="journal article" date="2020" name="Microbiol. Resour. Announc.">
        <title>Draft Genome Sequences of Thiorhodococcus mannitoliphagus and Thiorhodococcus minor, Purple Sulfur Photosynthetic Bacteria in the Gammaproteobacterial Family Chromatiaceae.</title>
        <authorList>
            <person name="Aviles F.A."/>
            <person name="Meyer T.E."/>
            <person name="Kyndt J.A."/>
        </authorList>
    </citation>
    <scope>NUCLEOTIDE SEQUENCE [LARGE SCALE GENOMIC DNA]</scope>
    <source>
        <strain evidence="2">DSM 18266</strain>
    </source>
</reference>
<reference evidence="1 2" key="2">
    <citation type="submission" date="2020-02" db="EMBL/GenBank/DDBJ databases">
        <title>Genome sequences of Thiorhodococcus mannitoliphagus and Thiorhodococcus minor, purple sulfur photosynthetic bacteria in the gammaproteobacterial family, Chromatiaceae.</title>
        <authorList>
            <person name="Aviles F.A."/>
            <person name="Meyer T.E."/>
            <person name="Kyndt J.A."/>
        </authorList>
    </citation>
    <scope>NUCLEOTIDE SEQUENCE [LARGE SCALE GENOMIC DNA]</scope>
    <source>
        <strain evidence="1 2">DSM 18266</strain>
    </source>
</reference>
<organism evidence="1 2">
    <name type="scientific">Thiorhodococcus mannitoliphagus</name>
    <dbReference type="NCBI Taxonomy" id="329406"/>
    <lineage>
        <taxon>Bacteria</taxon>
        <taxon>Pseudomonadati</taxon>
        <taxon>Pseudomonadota</taxon>
        <taxon>Gammaproteobacteria</taxon>
        <taxon>Chromatiales</taxon>
        <taxon>Chromatiaceae</taxon>
        <taxon>Thiorhodococcus</taxon>
    </lineage>
</organism>
<dbReference type="AlphaFoldDB" id="A0A6P1E6C1"/>
<protein>
    <submittedName>
        <fullName evidence="1">STAS/SEC14 domain-containing protein</fullName>
    </submittedName>
</protein>
<evidence type="ECO:0000313" key="1">
    <source>
        <dbReference type="EMBL" id="NEX23115.1"/>
    </source>
</evidence>
<gene>
    <name evidence="1" type="ORF">G3480_22920</name>
</gene>
<accession>A0A6P1E6C1</accession>
<dbReference type="Proteomes" id="UP000471640">
    <property type="component" value="Unassembled WGS sequence"/>
</dbReference>
<sequence length="123" mass="13746">MFQVQRRGPKRIDIELSGKLDADAMKVALDALISETEGLEKGRMLYEVVDFHLPSLGAIALELSRLPSMLSLMKRFDRAAVLTDKAWIHQVSEFEGKLFPGLEIKAFDRDQRGEAGAWLAADS</sequence>
<dbReference type="Pfam" id="PF11964">
    <property type="entry name" value="SpoIIAA-like"/>
    <property type="match status" value="1"/>
</dbReference>
<name>A0A6P1E6C1_9GAMM</name>